<dbReference type="FunCoup" id="A0A0J6WYM3">
    <property type="interactions" value="65"/>
</dbReference>
<comment type="pathway">
    <text evidence="2 7">Carbohydrate metabolism; pentose and glucuronate interconversion.</text>
</comment>
<dbReference type="PANTHER" id="PTHR30068:SF4">
    <property type="entry name" value="URONATE ISOMERASE"/>
    <property type="match status" value="1"/>
</dbReference>
<dbReference type="RefSeq" id="WP_048512971.1">
    <property type="nucleotide sequence ID" value="NZ_FUXD01000009.1"/>
</dbReference>
<evidence type="ECO:0000313" key="8">
    <source>
        <dbReference type="EMBL" id="KMO87749.1"/>
    </source>
</evidence>
<evidence type="ECO:0000256" key="7">
    <source>
        <dbReference type="HAMAP-Rule" id="MF_00675"/>
    </source>
</evidence>
<reference evidence="8 9" key="1">
    <citation type="submission" date="2015-06" db="EMBL/GenBank/DDBJ databases">
        <title>Draft genome sequence of beer spoilage bacterium Megasphaera cerevisiae type strain 20462.</title>
        <authorList>
            <person name="Kutumbaka K."/>
            <person name="Pasmowitz J."/>
            <person name="Mategko J."/>
            <person name="Reyes D."/>
            <person name="Friedrich A."/>
            <person name="Han S."/>
            <person name="Martens-Habbena W."/>
            <person name="Neal-McKinney J."/>
            <person name="Janagama H.K."/>
            <person name="Nadala C."/>
            <person name="Samadpour M."/>
        </authorList>
    </citation>
    <scope>NUCLEOTIDE SEQUENCE [LARGE SCALE GENOMIC DNA]</scope>
    <source>
        <strain evidence="8 9">DSM 20462</strain>
    </source>
</reference>
<dbReference type="STRING" id="39029.BSR42_07960"/>
<evidence type="ECO:0000256" key="5">
    <source>
        <dbReference type="ARBA" id="ARBA00020555"/>
    </source>
</evidence>
<evidence type="ECO:0000256" key="4">
    <source>
        <dbReference type="ARBA" id="ARBA00012546"/>
    </source>
</evidence>
<evidence type="ECO:0000256" key="2">
    <source>
        <dbReference type="ARBA" id="ARBA00004892"/>
    </source>
</evidence>
<dbReference type="Gene3D" id="3.20.20.140">
    <property type="entry name" value="Metal-dependent hydrolases"/>
    <property type="match status" value="1"/>
</dbReference>
<evidence type="ECO:0000313" key="9">
    <source>
        <dbReference type="Proteomes" id="UP000036503"/>
    </source>
</evidence>
<dbReference type="GO" id="GO:0008880">
    <property type="term" value="F:glucuronate isomerase activity"/>
    <property type="evidence" value="ECO:0007669"/>
    <property type="project" value="UniProtKB-UniRule"/>
</dbReference>
<comment type="caution">
    <text evidence="8">The sequence shown here is derived from an EMBL/GenBank/DDBJ whole genome shotgun (WGS) entry which is preliminary data.</text>
</comment>
<keyword evidence="9" id="KW-1185">Reference proteome</keyword>
<comment type="catalytic activity">
    <reaction evidence="1 7">
        <text>D-glucuronate = D-fructuronate</text>
        <dbReference type="Rhea" id="RHEA:13049"/>
        <dbReference type="ChEBI" id="CHEBI:58720"/>
        <dbReference type="ChEBI" id="CHEBI:59863"/>
        <dbReference type="EC" id="5.3.1.12"/>
    </reaction>
</comment>
<evidence type="ECO:0000256" key="1">
    <source>
        <dbReference type="ARBA" id="ARBA00001165"/>
    </source>
</evidence>
<dbReference type="PATRIC" id="fig|1122219.3.peg.244"/>
<dbReference type="InterPro" id="IPR003766">
    <property type="entry name" value="Uronate_isomerase"/>
</dbReference>
<keyword evidence="6 7" id="KW-0413">Isomerase</keyword>
<organism evidence="8 9">
    <name type="scientific">Megasphaera cerevisiae DSM 20462</name>
    <dbReference type="NCBI Taxonomy" id="1122219"/>
    <lineage>
        <taxon>Bacteria</taxon>
        <taxon>Bacillati</taxon>
        <taxon>Bacillota</taxon>
        <taxon>Negativicutes</taxon>
        <taxon>Veillonellales</taxon>
        <taxon>Veillonellaceae</taxon>
        <taxon>Megasphaera</taxon>
    </lineage>
</organism>
<dbReference type="SUPFAM" id="SSF51556">
    <property type="entry name" value="Metallo-dependent hydrolases"/>
    <property type="match status" value="1"/>
</dbReference>
<dbReference type="Gene3D" id="1.10.2020.10">
    <property type="entry name" value="uronate isomerase, domain 2, chain A"/>
    <property type="match status" value="1"/>
</dbReference>
<sequence>MKKFMDRDFLLETETARRLFHDHAENMPIIDYHCHISPQEIAEDHHFKSISEVWLGGDHYKWRLIRANGIPEEKVTGQTATDWEKFEEYAKALSKSIGNPLYHWSHLELQRYFNIMTPLNEKTAKEIFKICNDKLKESDMGVQGIIRKSNVRVICTTDDPADDLKWHQKLQEEQSCSAKVYPAMRPDKLMNIDKIGYAAYMKRLSNAAGVPIKTMADIRRAMNTRIDFFEKMGCRATDHALEYVFCREADEEAVNVIIAKGLSEQAVTQEEIEIYKTAVLTYLAGEYSKRGWVMQIHYATLRDNNTKMFKKLGPDTGFDCIAEGNCGKGLVAFLDHLNERDILPKTILYSGTPSDNALIGSVIGSFQGTEACGKIQQGAPWWFNDTKQGMIDQMTSIANFSVFGNILGMLTDSRSFLSYARHEYYRRILCNWIGSLVENGEYPDDMETLGRLVENICYYNAAAYFQFKL</sequence>
<comment type="similarity">
    <text evidence="3 7">Belongs to the metallo-dependent hydrolases superfamily. Uronate isomerase family.</text>
</comment>
<dbReference type="GO" id="GO:0019698">
    <property type="term" value="P:D-galacturonate catabolic process"/>
    <property type="evidence" value="ECO:0007669"/>
    <property type="project" value="TreeGrafter"/>
</dbReference>
<protein>
    <recommendedName>
        <fullName evidence="5 7">Uronate isomerase</fullName>
        <ecNumber evidence="4 7">5.3.1.12</ecNumber>
    </recommendedName>
    <alternativeName>
        <fullName evidence="7">Glucuronate isomerase</fullName>
    </alternativeName>
    <alternativeName>
        <fullName evidence="7">Uronic isomerase</fullName>
    </alternativeName>
</protein>
<comment type="catalytic activity">
    <reaction evidence="7">
        <text>aldehydo-D-galacturonate = keto-D-tagaturonate</text>
        <dbReference type="Rhea" id="RHEA:27702"/>
        <dbReference type="ChEBI" id="CHEBI:12952"/>
        <dbReference type="ChEBI" id="CHEBI:17886"/>
    </reaction>
</comment>
<dbReference type="PANTHER" id="PTHR30068">
    <property type="entry name" value="URONATE ISOMERASE"/>
    <property type="match status" value="1"/>
</dbReference>
<dbReference type="GO" id="GO:0042840">
    <property type="term" value="P:D-glucuronate catabolic process"/>
    <property type="evidence" value="ECO:0007669"/>
    <property type="project" value="TreeGrafter"/>
</dbReference>
<dbReference type="EC" id="5.3.1.12" evidence="4 7"/>
<evidence type="ECO:0000256" key="6">
    <source>
        <dbReference type="ARBA" id="ARBA00023235"/>
    </source>
</evidence>
<evidence type="ECO:0000256" key="3">
    <source>
        <dbReference type="ARBA" id="ARBA00008397"/>
    </source>
</evidence>
<dbReference type="InterPro" id="IPR032466">
    <property type="entry name" value="Metal_Hydrolase"/>
</dbReference>
<proteinExistence type="inferred from homology"/>
<accession>A0A0J6WYM3</accession>
<dbReference type="NCBIfam" id="NF002794">
    <property type="entry name" value="PRK02925.1"/>
    <property type="match status" value="1"/>
</dbReference>
<dbReference type="HAMAP" id="MF_00675">
    <property type="entry name" value="UxaC"/>
    <property type="match status" value="1"/>
</dbReference>
<dbReference type="UniPathway" id="UPA00246"/>
<name>A0A0J6WYM3_9FIRM</name>
<dbReference type="EMBL" id="LEKT01000002">
    <property type="protein sequence ID" value="KMO87749.1"/>
    <property type="molecule type" value="Genomic_DNA"/>
</dbReference>
<dbReference type="Pfam" id="PF02614">
    <property type="entry name" value="UxaC"/>
    <property type="match status" value="1"/>
</dbReference>
<dbReference type="AlphaFoldDB" id="A0A0J6WYM3"/>
<dbReference type="OrthoDB" id="9766564at2"/>
<dbReference type="Proteomes" id="UP000036503">
    <property type="component" value="Unassembled WGS sequence"/>
</dbReference>
<gene>
    <name evidence="7" type="primary">uxaC</name>
    <name evidence="8" type="ORF">AB840_01080</name>
</gene>
<dbReference type="InParanoid" id="A0A0J6WYM3"/>